<accession>A0A090TQS8</accession>
<proteinExistence type="predicted"/>
<reference evidence="3 4" key="1">
    <citation type="submission" date="2014-09" db="EMBL/GenBank/DDBJ databases">
        <title>Vibrio maritimus JCM 19240. (C210) whole genome shotgun sequence.</title>
        <authorList>
            <person name="Sawabe T."/>
            <person name="Meirelles P."/>
            <person name="Nakanishi M."/>
            <person name="Sayaka M."/>
            <person name="Hattori M."/>
            <person name="Ohkuma M."/>
        </authorList>
    </citation>
    <scope>NUCLEOTIDE SEQUENCE [LARGE SCALE GENOMIC DNA]</scope>
    <source>
        <strain evidence="3 4">JCM 19240</strain>
    </source>
</reference>
<sequence>MKVYFHAKWLIALIMLVAPWWVTAEQSEPERHWSGLAQNTSNELSVRLAAMQQLIPYSGANTLITVARASRDPAPEMRIAAIKVASYWNDIARWDVVSPLLNDKDVDVQGAAIRSLLPLAPKLNSDQKKYLDDQMESFLKQRASSMSIEIAELHIARGDFQQAKNVLTQLTSQGYSQEHISLLTSEIFWREGNKQKALNYLDAQASKLTDVSPLYYQMGLMLVTEKRFVDAEAALHKAHMLEPDEPKYLIALATLTKEDSPKKAVSMFEQLYQMTQLPEHLYNACYLRLKSGLSVDSCMNELAIVAPHIVLNEF</sequence>
<comment type="caution">
    <text evidence="3">The sequence shown here is derived from an EMBL/GenBank/DDBJ whole genome shotgun (WGS) entry which is preliminary data.</text>
</comment>
<name>A0A090TQS8_9VIBR</name>
<dbReference type="PROSITE" id="PS50005">
    <property type="entry name" value="TPR"/>
    <property type="match status" value="1"/>
</dbReference>
<dbReference type="AlphaFoldDB" id="A0A090TQS8"/>
<dbReference type="EMBL" id="BBMT01000003">
    <property type="protein sequence ID" value="GAL33467.1"/>
    <property type="molecule type" value="Genomic_DNA"/>
</dbReference>
<keyword evidence="1" id="KW-0802">TPR repeat</keyword>
<dbReference type="OrthoDB" id="5864505at2"/>
<dbReference type="Pfam" id="PF02259">
    <property type="entry name" value="FAT"/>
    <property type="match status" value="1"/>
</dbReference>
<dbReference type="InterPro" id="IPR003151">
    <property type="entry name" value="PIK-rel_kinase_FAT"/>
</dbReference>
<dbReference type="Gene3D" id="1.25.40.10">
    <property type="entry name" value="Tetratricopeptide repeat domain"/>
    <property type="match status" value="1"/>
</dbReference>
<feature type="repeat" description="TPR" evidence="1">
    <location>
        <begin position="212"/>
        <end position="245"/>
    </location>
</feature>
<feature type="domain" description="PIK-related kinase FAT" evidence="2">
    <location>
        <begin position="124"/>
        <end position="273"/>
    </location>
</feature>
<keyword evidence="4" id="KW-1185">Reference proteome</keyword>
<dbReference type="InterPro" id="IPR011989">
    <property type="entry name" value="ARM-like"/>
</dbReference>
<dbReference type="Gene3D" id="1.25.10.10">
    <property type="entry name" value="Leucine-rich Repeat Variant"/>
    <property type="match status" value="1"/>
</dbReference>
<evidence type="ECO:0000259" key="2">
    <source>
        <dbReference type="Pfam" id="PF02259"/>
    </source>
</evidence>
<protein>
    <submittedName>
        <fullName evidence="3">Probable deca-heme c-type cytochrome</fullName>
    </submittedName>
</protein>
<evidence type="ECO:0000313" key="4">
    <source>
        <dbReference type="Proteomes" id="UP000029224"/>
    </source>
</evidence>
<evidence type="ECO:0000313" key="3">
    <source>
        <dbReference type="EMBL" id="GAL33467.1"/>
    </source>
</evidence>
<dbReference type="InterPro" id="IPR019734">
    <property type="entry name" value="TPR_rpt"/>
</dbReference>
<dbReference type="SUPFAM" id="SSF48452">
    <property type="entry name" value="TPR-like"/>
    <property type="match status" value="1"/>
</dbReference>
<dbReference type="SUPFAM" id="SSF48371">
    <property type="entry name" value="ARM repeat"/>
    <property type="match status" value="1"/>
</dbReference>
<evidence type="ECO:0000256" key="1">
    <source>
        <dbReference type="PROSITE-ProRule" id="PRU00339"/>
    </source>
</evidence>
<reference evidence="3 4" key="2">
    <citation type="submission" date="2014-09" db="EMBL/GenBank/DDBJ databases">
        <authorList>
            <consortium name="NBRP consortium"/>
            <person name="Sawabe T."/>
            <person name="Meirelles P."/>
            <person name="Nakanishi M."/>
            <person name="Sayaka M."/>
            <person name="Hattori M."/>
            <person name="Ohkuma M."/>
        </authorList>
    </citation>
    <scope>NUCLEOTIDE SEQUENCE [LARGE SCALE GENOMIC DNA]</scope>
    <source>
        <strain evidence="3 4">JCM 19240</strain>
    </source>
</reference>
<dbReference type="InterPro" id="IPR016024">
    <property type="entry name" value="ARM-type_fold"/>
</dbReference>
<dbReference type="InterPro" id="IPR011990">
    <property type="entry name" value="TPR-like_helical_dom_sf"/>
</dbReference>
<gene>
    <name evidence="3" type="ORF">JCM19240_2163</name>
</gene>
<organism evidence="3 4">
    <name type="scientific">Vibrio maritimus</name>
    <dbReference type="NCBI Taxonomy" id="990268"/>
    <lineage>
        <taxon>Bacteria</taxon>
        <taxon>Pseudomonadati</taxon>
        <taxon>Pseudomonadota</taxon>
        <taxon>Gammaproteobacteria</taxon>
        <taxon>Vibrionales</taxon>
        <taxon>Vibrionaceae</taxon>
        <taxon>Vibrio</taxon>
    </lineage>
</organism>
<dbReference type="Proteomes" id="UP000029224">
    <property type="component" value="Unassembled WGS sequence"/>
</dbReference>